<dbReference type="InterPro" id="IPR021463">
    <property type="entry name" value="Methyltransf_34"/>
</dbReference>
<sequence length="299" mass="33982">MSDMGATRERSAVPKRSGEQDNTSQQQRILDVLRMACAEAMRRPDFAERLQEIKQRFYVRDFDGIFLDPTNLSVYTANYVPRRALCYYEIFNRSELKSIINMRPNVYCLGAGSGSELLGISAAASCDIGSSSAAKTNLSMTIHSQDYTDWSSILSTLEETIRYKWGITEQQIKYQFSMGDLLHTSPDIERNIASSQLVTAMFVFNELFSDKSNAMNFVKTMVKCVAPGSYFLLVDSAGSFSSIKVGDKSYMSYMFFDSLGKHFTPIISEDSVWFRHAPGLDYPLGVENMRYFLRLYQKQ</sequence>
<dbReference type="OrthoDB" id="6419443at2759"/>
<gene>
    <name evidence="2" type="ORF">H4R26_002394</name>
</gene>
<dbReference type="Proteomes" id="UP001150907">
    <property type="component" value="Unassembled WGS sequence"/>
</dbReference>
<dbReference type="EMBL" id="JANBQF010000143">
    <property type="protein sequence ID" value="KAJ2004631.1"/>
    <property type="molecule type" value="Genomic_DNA"/>
</dbReference>
<accession>A0A9W8EIH8</accession>
<protein>
    <submittedName>
        <fullName evidence="2">Uncharacterized protein</fullName>
    </submittedName>
</protein>
<feature type="region of interest" description="Disordered" evidence="1">
    <location>
        <begin position="1"/>
        <end position="26"/>
    </location>
</feature>
<dbReference type="Pfam" id="PF11312">
    <property type="entry name" value="Methyltransf_34"/>
    <property type="match status" value="1"/>
</dbReference>
<comment type="caution">
    <text evidence="2">The sequence shown here is derived from an EMBL/GenBank/DDBJ whole genome shotgun (WGS) entry which is preliminary data.</text>
</comment>
<feature type="compositionally biased region" description="Basic and acidic residues" evidence="1">
    <location>
        <begin position="1"/>
        <end position="19"/>
    </location>
</feature>
<evidence type="ECO:0000313" key="2">
    <source>
        <dbReference type="EMBL" id="KAJ2004631.1"/>
    </source>
</evidence>
<keyword evidence="3" id="KW-1185">Reference proteome</keyword>
<evidence type="ECO:0000256" key="1">
    <source>
        <dbReference type="SAM" id="MobiDB-lite"/>
    </source>
</evidence>
<dbReference type="AlphaFoldDB" id="A0A9W8EIH8"/>
<evidence type="ECO:0000313" key="3">
    <source>
        <dbReference type="Proteomes" id="UP001150907"/>
    </source>
</evidence>
<name>A0A9W8EIH8_9FUNG</name>
<reference evidence="2" key="1">
    <citation type="submission" date="2022-07" db="EMBL/GenBank/DDBJ databases">
        <title>Phylogenomic reconstructions and comparative analyses of Kickxellomycotina fungi.</title>
        <authorList>
            <person name="Reynolds N.K."/>
            <person name="Stajich J.E."/>
            <person name="Barry K."/>
            <person name="Grigoriev I.V."/>
            <person name="Crous P."/>
            <person name="Smith M.E."/>
        </authorList>
    </citation>
    <scope>NUCLEOTIDE SEQUENCE</scope>
    <source>
        <strain evidence="2">IMI 214461</strain>
    </source>
</reference>
<organism evidence="2 3">
    <name type="scientific">Coemansia thaxteri</name>
    <dbReference type="NCBI Taxonomy" id="2663907"/>
    <lineage>
        <taxon>Eukaryota</taxon>
        <taxon>Fungi</taxon>
        <taxon>Fungi incertae sedis</taxon>
        <taxon>Zoopagomycota</taxon>
        <taxon>Kickxellomycotina</taxon>
        <taxon>Kickxellomycetes</taxon>
        <taxon>Kickxellales</taxon>
        <taxon>Kickxellaceae</taxon>
        <taxon>Coemansia</taxon>
    </lineage>
</organism>
<proteinExistence type="predicted"/>